<feature type="domain" description="AAA+ ATPase" evidence="8">
    <location>
        <begin position="504"/>
        <end position="654"/>
    </location>
</feature>
<dbReference type="EMBL" id="LXPE01000021">
    <property type="protein sequence ID" value="OBA26220.1"/>
    <property type="molecule type" value="Genomic_DNA"/>
</dbReference>
<dbReference type="GO" id="GO:0005664">
    <property type="term" value="C:nuclear origin of replication recognition complex"/>
    <property type="evidence" value="ECO:0007669"/>
    <property type="project" value="TreeGrafter"/>
</dbReference>
<protein>
    <recommendedName>
        <fullName evidence="6">Origin recognition complex subunit 1</fullName>
    </recommendedName>
</protein>
<dbReference type="GO" id="GO:0033314">
    <property type="term" value="P:mitotic DNA replication checkpoint signaling"/>
    <property type="evidence" value="ECO:0007669"/>
    <property type="project" value="TreeGrafter"/>
</dbReference>
<dbReference type="Pfam" id="PF21312">
    <property type="entry name" value="WHD_ORC1"/>
    <property type="match status" value="1"/>
</dbReference>
<dbReference type="Pfam" id="PF00004">
    <property type="entry name" value="AAA"/>
    <property type="match status" value="1"/>
</dbReference>
<evidence type="ECO:0000256" key="4">
    <source>
        <dbReference type="ARBA" id="ARBA00023125"/>
    </source>
</evidence>
<keyword evidence="5 6" id="KW-0539">Nucleus</keyword>
<feature type="region of interest" description="Disordered" evidence="7">
    <location>
        <begin position="328"/>
        <end position="408"/>
    </location>
</feature>
<keyword evidence="4 6" id="KW-0238">DNA-binding</keyword>
<gene>
    <name evidence="9" type="ORF">HANVADRAFT_2968</name>
</gene>
<keyword evidence="10" id="KW-1185">Reference proteome</keyword>
<evidence type="ECO:0000256" key="1">
    <source>
        <dbReference type="ARBA" id="ARBA00004123"/>
    </source>
</evidence>
<reference evidence="10" key="1">
    <citation type="journal article" date="2016" name="Proc. Natl. Acad. Sci. U.S.A.">
        <title>Comparative genomics of biotechnologically important yeasts.</title>
        <authorList>
            <person name="Riley R."/>
            <person name="Haridas S."/>
            <person name="Wolfe K.H."/>
            <person name="Lopes M.R."/>
            <person name="Hittinger C.T."/>
            <person name="Goeker M."/>
            <person name="Salamov A.A."/>
            <person name="Wisecaver J.H."/>
            <person name="Long T.M."/>
            <person name="Calvey C.H."/>
            <person name="Aerts A.L."/>
            <person name="Barry K.W."/>
            <person name="Choi C."/>
            <person name="Clum A."/>
            <person name="Coughlan A.Y."/>
            <person name="Deshpande S."/>
            <person name="Douglass A.P."/>
            <person name="Hanson S.J."/>
            <person name="Klenk H.-P."/>
            <person name="LaButti K.M."/>
            <person name="Lapidus A."/>
            <person name="Lindquist E.A."/>
            <person name="Lipzen A.M."/>
            <person name="Meier-Kolthoff J.P."/>
            <person name="Ohm R.A."/>
            <person name="Otillar R.P."/>
            <person name="Pangilinan J.L."/>
            <person name="Peng Y."/>
            <person name="Rokas A."/>
            <person name="Rosa C.A."/>
            <person name="Scheuner C."/>
            <person name="Sibirny A.A."/>
            <person name="Slot J.C."/>
            <person name="Stielow J.B."/>
            <person name="Sun H."/>
            <person name="Kurtzman C.P."/>
            <person name="Blackwell M."/>
            <person name="Grigoriev I.V."/>
            <person name="Jeffries T.W."/>
        </authorList>
    </citation>
    <scope>NUCLEOTIDE SEQUENCE [LARGE SCALE GENOMIC DNA]</scope>
    <source>
        <strain evidence="10">NRRL Y-1626</strain>
    </source>
</reference>
<dbReference type="GO" id="GO:0016887">
    <property type="term" value="F:ATP hydrolysis activity"/>
    <property type="evidence" value="ECO:0007669"/>
    <property type="project" value="InterPro"/>
</dbReference>
<dbReference type="SUPFAM" id="SSF52540">
    <property type="entry name" value="P-loop containing nucleoside triphosphate hydrolases"/>
    <property type="match status" value="1"/>
</dbReference>
<feature type="compositionally biased region" description="Acidic residues" evidence="7">
    <location>
        <begin position="369"/>
        <end position="389"/>
    </location>
</feature>
<feature type="compositionally biased region" description="Basic residues" evidence="7">
    <location>
        <begin position="395"/>
        <end position="406"/>
    </location>
</feature>
<evidence type="ECO:0000256" key="3">
    <source>
        <dbReference type="ARBA" id="ARBA00022705"/>
    </source>
</evidence>
<evidence type="ECO:0000313" key="9">
    <source>
        <dbReference type="EMBL" id="OBA26220.1"/>
    </source>
</evidence>
<dbReference type="InterPro" id="IPR050311">
    <property type="entry name" value="ORC1/CDC6"/>
</dbReference>
<keyword evidence="6" id="KW-0547">Nucleotide-binding</keyword>
<evidence type="ECO:0000256" key="6">
    <source>
        <dbReference type="RuleBase" id="RU365058"/>
    </source>
</evidence>
<keyword evidence="6" id="KW-0067">ATP-binding</keyword>
<dbReference type="GO" id="GO:0006270">
    <property type="term" value="P:DNA replication initiation"/>
    <property type="evidence" value="ECO:0007669"/>
    <property type="project" value="TreeGrafter"/>
</dbReference>
<dbReference type="InterPro" id="IPR048867">
    <property type="entry name" value="WHD_ORC1"/>
</dbReference>
<dbReference type="SMART" id="SM00382">
    <property type="entry name" value="AAA"/>
    <property type="match status" value="1"/>
</dbReference>
<evidence type="ECO:0000256" key="7">
    <source>
        <dbReference type="SAM" id="MobiDB-lite"/>
    </source>
</evidence>
<comment type="function">
    <text evidence="6">Component of the origin recognition complex (ORC) that binds origins of replication. DNA-binding is ATP-dependent, however specific DNA sequences that define origins of replication have not been identified so far. ORC is required to assemble the pre-replication complex necessary to initiate DNA replication.</text>
</comment>
<accession>A0A1B7TBW5</accession>
<dbReference type="Proteomes" id="UP000092321">
    <property type="component" value="Unassembled WGS sequence"/>
</dbReference>
<dbReference type="InterPro" id="IPR003593">
    <property type="entry name" value="AAA+_ATPase"/>
</dbReference>
<proteinExistence type="inferred from homology"/>
<keyword evidence="9" id="KW-0378">Hydrolase</keyword>
<comment type="similarity">
    <text evidence="2 6">Belongs to the ORC1 family.</text>
</comment>
<keyword evidence="3 6" id="KW-0235">DNA replication</keyword>
<dbReference type="GO" id="GO:0005524">
    <property type="term" value="F:ATP binding"/>
    <property type="evidence" value="ECO:0007669"/>
    <property type="project" value="UniProtKB-KW"/>
</dbReference>
<dbReference type="Gene3D" id="1.10.8.60">
    <property type="match status" value="1"/>
</dbReference>
<comment type="subcellular location">
    <subcellularLocation>
        <location evidence="1 6">Nucleus</location>
    </subcellularLocation>
</comment>
<dbReference type="InterPro" id="IPR027417">
    <property type="entry name" value="P-loop_NTPase"/>
</dbReference>
<evidence type="ECO:0000256" key="2">
    <source>
        <dbReference type="ARBA" id="ARBA00008398"/>
    </source>
</evidence>
<comment type="subunit">
    <text evidence="6">ORC is composed of six subunits.</text>
</comment>
<organism evidence="9 10">
    <name type="scientific">Hanseniaspora valbyensis NRRL Y-1626</name>
    <dbReference type="NCBI Taxonomy" id="766949"/>
    <lineage>
        <taxon>Eukaryota</taxon>
        <taxon>Fungi</taxon>
        <taxon>Dikarya</taxon>
        <taxon>Ascomycota</taxon>
        <taxon>Saccharomycotina</taxon>
        <taxon>Saccharomycetes</taxon>
        <taxon>Saccharomycodales</taxon>
        <taxon>Saccharomycodaceae</taxon>
        <taxon>Hanseniaspora</taxon>
    </lineage>
</organism>
<dbReference type="PANTHER" id="PTHR10763">
    <property type="entry name" value="CELL DIVISION CONTROL PROTEIN 6-RELATED"/>
    <property type="match status" value="1"/>
</dbReference>
<dbReference type="OrthoDB" id="3972524at2759"/>
<evidence type="ECO:0000259" key="8">
    <source>
        <dbReference type="SMART" id="SM00382"/>
    </source>
</evidence>
<dbReference type="GO" id="GO:0003688">
    <property type="term" value="F:DNA replication origin binding"/>
    <property type="evidence" value="ECO:0007669"/>
    <property type="project" value="TreeGrafter"/>
</dbReference>
<feature type="compositionally biased region" description="Basic and acidic residues" evidence="7">
    <location>
        <begin position="258"/>
        <end position="270"/>
    </location>
</feature>
<dbReference type="InterPro" id="IPR003959">
    <property type="entry name" value="ATPase_AAA_core"/>
</dbReference>
<feature type="compositionally biased region" description="Polar residues" evidence="7">
    <location>
        <begin position="337"/>
        <end position="348"/>
    </location>
</feature>
<dbReference type="CDD" id="cd00009">
    <property type="entry name" value="AAA"/>
    <property type="match status" value="1"/>
</dbReference>
<name>A0A1B7TBW5_9ASCO</name>
<evidence type="ECO:0000256" key="5">
    <source>
        <dbReference type="ARBA" id="ARBA00023242"/>
    </source>
</evidence>
<dbReference type="Gene3D" id="3.40.50.300">
    <property type="entry name" value="P-loop containing nucleotide triphosphate hydrolases"/>
    <property type="match status" value="1"/>
</dbReference>
<dbReference type="PANTHER" id="PTHR10763:SF23">
    <property type="entry name" value="ORIGIN RECOGNITION COMPLEX SUBUNIT 1"/>
    <property type="match status" value="1"/>
</dbReference>
<feature type="region of interest" description="Disordered" evidence="7">
    <location>
        <begin position="258"/>
        <end position="297"/>
    </location>
</feature>
<sequence>MALKKQNFFKDWILKEIDNDITLSTTDSEGHVYFDEKKVTRSGRKSRKSQQQLSETKNENLRNIIKTIERKSDNTSFAVGDCVVYQESNKPIETWYIYNISVDPIDKKMMVSGLRLIDWETLELQFSIKNHKLEEEEQYILNELILIPEIDLLLCDGSFEVLKISSFENYIGEQLNQEIKNGIDIDNFKKSDKYVRYLFDPMSKQLKHLEYSYFKKTCTGDDEAFGRFKALIEKATPLNSEYSKTVSSNDLLVDDYKTDSEKATESDKDLSQNPISVVNEEPVTQNKRKLSTSSNEFKESLTPMKKVKIIKGQSPSIRKSKRASKIDYSNFLDDEGTSSNPSDANISENTDEYIPNNDADDFDMKSVEDETENAETDEEFVSEEEFVIDSEEKRKKPHTTYKKNTYKKQDRDHKLITAASYANSYQKNHLSLRIKNNNSAGSNMNAESKDDDINRFKSQLSTSQSLTSTTDKIYTNPVDSEVPGREEEFASIYSRIASFVNSGVGSSIYISGVPGTGKSFTVKKTIECLLKQNHRAFSFAEINGLKLINLDDCYENLCDKLQVPLKMKEKAVVGLERFFSMKKDKKIVLLLDEIDVLLSHDSEKLYNFFNWPYLENSNLFVIAIGNRMNLSEQLNAKTNSRLGTSNCIQFSPYNVVQLETILKYRLSEECEKSKIYVEKKSGKVALFSSSRSTHYVDSHKSQFYLLKILFPSTSIQFLAKSGTAASSDVRTAKGIGLSAMELVEEAYTKKYGVIYNYEKYISQDDLEDVDDQEQFEVKELKVTTADISKAKIKSHSASVKDYVSALPIVSKFILFAAVEISNEYETNKLFFRNVIDKLDTLLQQYRDNSVLKGLTTFMDIDGSGSKSLNIRIIDWDFAVNQLGSSGLIEITRFSNERANIFTLKNKDGIEAGIQSFISKLR</sequence>
<evidence type="ECO:0000313" key="10">
    <source>
        <dbReference type="Proteomes" id="UP000092321"/>
    </source>
</evidence>
<comment type="caution">
    <text evidence="9">The sequence shown here is derived from an EMBL/GenBank/DDBJ whole genome shotgun (WGS) entry which is preliminary data.</text>
</comment>
<dbReference type="AlphaFoldDB" id="A0A1B7TBW5"/>